<gene>
    <name evidence="2" type="ORF">I350_07996</name>
</gene>
<evidence type="ECO:0000313" key="3">
    <source>
        <dbReference type="Proteomes" id="UP000095149"/>
    </source>
</evidence>
<feature type="region of interest" description="Disordered" evidence="1">
    <location>
        <begin position="98"/>
        <end position="131"/>
    </location>
</feature>
<name>A0A1E3J829_9TREE</name>
<dbReference type="EMBL" id="MEKH01000014">
    <property type="protein sequence ID" value="ODN97018.1"/>
    <property type="molecule type" value="Genomic_DNA"/>
</dbReference>
<organism evidence="2 3">
    <name type="scientific">Cryptococcus amylolentus CBS 6273</name>
    <dbReference type="NCBI Taxonomy" id="1296118"/>
    <lineage>
        <taxon>Eukaryota</taxon>
        <taxon>Fungi</taxon>
        <taxon>Dikarya</taxon>
        <taxon>Basidiomycota</taxon>
        <taxon>Agaricomycotina</taxon>
        <taxon>Tremellomycetes</taxon>
        <taxon>Tremellales</taxon>
        <taxon>Cryptococcaceae</taxon>
        <taxon>Cryptococcus</taxon>
    </lineage>
</organism>
<sequence>MASIPTEGRPVVPVEVEQGITPCPPAVLNSIAAVSQAFIQARTEWRYMYCLREWFAFVQENTLVSPRNAAAFMWERVFVKTSHSYRSTILTVDQLDADGDGERKRASKKKKKTGVQITASEDGDKDDEKDSGVNAVVRDANLDQLANEDLTAVTEVRFKFCLGRSRWGKS</sequence>
<proteinExistence type="predicted"/>
<evidence type="ECO:0000313" key="2">
    <source>
        <dbReference type="EMBL" id="ODN97018.1"/>
    </source>
</evidence>
<dbReference type="AlphaFoldDB" id="A0A1E3J829"/>
<comment type="caution">
    <text evidence="2">The sequence shown here is derived from an EMBL/GenBank/DDBJ whole genome shotgun (WGS) entry which is preliminary data.</text>
</comment>
<dbReference type="Proteomes" id="UP000095149">
    <property type="component" value="Unassembled WGS sequence"/>
</dbReference>
<protein>
    <submittedName>
        <fullName evidence="2">Uncharacterized protein</fullName>
    </submittedName>
</protein>
<accession>A0A1E3J829</accession>
<reference evidence="2 3" key="1">
    <citation type="submission" date="2016-06" db="EMBL/GenBank/DDBJ databases">
        <title>Evolution of pathogenesis and genome organization in the Tremellales.</title>
        <authorList>
            <person name="Cuomo C."/>
            <person name="Litvintseva A."/>
            <person name="Heitman J."/>
            <person name="Chen Y."/>
            <person name="Sun S."/>
            <person name="Springer D."/>
            <person name="Dromer F."/>
            <person name="Young S."/>
            <person name="Zeng Q."/>
            <person name="Chapman S."/>
            <person name="Gujja S."/>
            <person name="Saif S."/>
            <person name="Birren B."/>
        </authorList>
    </citation>
    <scope>NUCLEOTIDE SEQUENCE [LARGE SCALE GENOMIC DNA]</scope>
    <source>
        <strain evidence="2 3">CBS 6273</strain>
    </source>
</reference>
<evidence type="ECO:0000256" key="1">
    <source>
        <dbReference type="SAM" id="MobiDB-lite"/>
    </source>
</evidence>